<evidence type="ECO:0000313" key="2">
    <source>
        <dbReference type="Proteomes" id="UP000886748"/>
    </source>
</evidence>
<dbReference type="AlphaFoldDB" id="A0A9D1SS51"/>
<reference evidence="1" key="2">
    <citation type="journal article" date="2021" name="PeerJ">
        <title>Extensive microbial diversity within the chicken gut microbiome revealed by metagenomics and culture.</title>
        <authorList>
            <person name="Gilroy R."/>
            <person name="Ravi A."/>
            <person name="Getino M."/>
            <person name="Pursley I."/>
            <person name="Horton D.L."/>
            <person name="Alikhan N.F."/>
            <person name="Baker D."/>
            <person name="Gharbi K."/>
            <person name="Hall N."/>
            <person name="Watson M."/>
            <person name="Adriaenssens E.M."/>
            <person name="Foster-Nyarko E."/>
            <person name="Jarju S."/>
            <person name="Secka A."/>
            <person name="Antonio M."/>
            <person name="Oren A."/>
            <person name="Chaudhuri R.R."/>
            <person name="La Ragione R."/>
            <person name="Hildebrand F."/>
            <person name="Pallen M.J."/>
        </authorList>
    </citation>
    <scope>NUCLEOTIDE SEQUENCE</scope>
    <source>
        <strain evidence="1">CHK154-7741</strain>
    </source>
</reference>
<gene>
    <name evidence="1" type="ORF">IAD26_06760</name>
</gene>
<organism evidence="1 2">
    <name type="scientific">Candidatus Limenecus avicola</name>
    <dbReference type="NCBI Taxonomy" id="2840847"/>
    <lineage>
        <taxon>Bacteria</taxon>
        <taxon>Bacillati</taxon>
        <taxon>Bacillota</taxon>
        <taxon>Clostridia</taxon>
        <taxon>Eubacteriales</taxon>
        <taxon>Clostridiaceae</taxon>
        <taxon>Clostridiaceae incertae sedis</taxon>
        <taxon>Candidatus Limenecus</taxon>
    </lineage>
</organism>
<reference evidence="1" key="1">
    <citation type="submission" date="2020-10" db="EMBL/GenBank/DDBJ databases">
        <authorList>
            <person name="Gilroy R."/>
        </authorList>
    </citation>
    <scope>NUCLEOTIDE SEQUENCE</scope>
    <source>
        <strain evidence="1">CHK154-7741</strain>
    </source>
</reference>
<dbReference type="EMBL" id="DVOD01000050">
    <property type="protein sequence ID" value="HIU92816.1"/>
    <property type="molecule type" value="Genomic_DNA"/>
</dbReference>
<dbReference type="Proteomes" id="UP000886748">
    <property type="component" value="Unassembled WGS sequence"/>
</dbReference>
<sequence>MKTGDFFQVRTVLLLTALFLFSINYCFADELRLDKDTKIQKDIMQTGFKILNSNNIKKRMTFYYVSENKPKTKINSRLKRVYVYKGMMPYIEDENDLAAIISVETARLLDLRSDFFRMFSVSFSPRKYEIKADKKAVDLMVKAGYDPVALINILNKTSKEEKWFEYNIFHHNGSERMKNIYQYIYEKYPVYLAENKYIETDYYQNFLRLTKNDRKKVRNIQEQKIKKQGSKTTS</sequence>
<accession>A0A9D1SS51</accession>
<comment type="caution">
    <text evidence="1">The sequence shown here is derived from an EMBL/GenBank/DDBJ whole genome shotgun (WGS) entry which is preliminary data.</text>
</comment>
<evidence type="ECO:0000313" key="1">
    <source>
        <dbReference type="EMBL" id="HIU92816.1"/>
    </source>
</evidence>
<evidence type="ECO:0008006" key="3">
    <source>
        <dbReference type="Google" id="ProtNLM"/>
    </source>
</evidence>
<protein>
    <recommendedName>
        <fullName evidence="3">Peptidase M48 domain-containing protein</fullName>
    </recommendedName>
</protein>
<name>A0A9D1SS51_9CLOT</name>
<proteinExistence type="predicted"/>